<evidence type="ECO:0000313" key="2">
    <source>
        <dbReference type="EMBL" id="GEU39035.1"/>
    </source>
</evidence>
<proteinExistence type="predicted"/>
<reference evidence="2" key="1">
    <citation type="journal article" date="2019" name="Sci. Rep.">
        <title>Draft genome of Tanacetum cinerariifolium, the natural source of mosquito coil.</title>
        <authorList>
            <person name="Yamashiro T."/>
            <person name="Shiraishi A."/>
            <person name="Satake H."/>
            <person name="Nakayama K."/>
        </authorList>
    </citation>
    <scope>NUCLEOTIDE SEQUENCE</scope>
</reference>
<organism evidence="2">
    <name type="scientific">Tanacetum cinerariifolium</name>
    <name type="common">Dalmatian daisy</name>
    <name type="synonym">Chrysanthemum cinerariifolium</name>
    <dbReference type="NCBI Taxonomy" id="118510"/>
    <lineage>
        <taxon>Eukaryota</taxon>
        <taxon>Viridiplantae</taxon>
        <taxon>Streptophyta</taxon>
        <taxon>Embryophyta</taxon>
        <taxon>Tracheophyta</taxon>
        <taxon>Spermatophyta</taxon>
        <taxon>Magnoliopsida</taxon>
        <taxon>eudicotyledons</taxon>
        <taxon>Gunneridae</taxon>
        <taxon>Pentapetalae</taxon>
        <taxon>asterids</taxon>
        <taxon>campanulids</taxon>
        <taxon>Asterales</taxon>
        <taxon>Asteraceae</taxon>
        <taxon>Asteroideae</taxon>
        <taxon>Anthemideae</taxon>
        <taxon>Anthemidinae</taxon>
        <taxon>Tanacetum</taxon>
    </lineage>
</organism>
<name>A0A6L2JT81_TANCI</name>
<accession>A0A6L2JT81</accession>
<dbReference type="AlphaFoldDB" id="A0A6L2JT81"/>
<protein>
    <submittedName>
        <fullName evidence="2">Uncharacterized protein</fullName>
    </submittedName>
</protein>
<gene>
    <name evidence="2" type="ORF">Tci_011013</name>
</gene>
<dbReference type="EMBL" id="BKCJ010001125">
    <property type="protein sequence ID" value="GEU39035.1"/>
    <property type="molecule type" value="Genomic_DNA"/>
</dbReference>
<evidence type="ECO:0000256" key="1">
    <source>
        <dbReference type="SAM" id="Coils"/>
    </source>
</evidence>
<keyword evidence="1" id="KW-0175">Coiled coil</keyword>
<feature type="coiled-coil region" evidence="1">
    <location>
        <begin position="49"/>
        <end position="118"/>
    </location>
</feature>
<sequence>MAFEYAAAGRLRKLRAKVTWETIKNLAQYKGERWNNLMFPNKGIPDYIDANLEQKLESMKCLVESLMRNEVLLCYAGGFMFPKRPYQEEFEGRILRLIDDQEDEIRQLEEDMRKTKDTFMYLPKSLIATLKVLLANLISAVDLKDENEIDATFNPCELLSSNESRGFCQVGFREGHMGWLRERCRSGLGAVEVIFYKEKRESSQEFHVDNSWMTI</sequence>
<comment type="caution">
    <text evidence="2">The sequence shown here is derived from an EMBL/GenBank/DDBJ whole genome shotgun (WGS) entry which is preliminary data.</text>
</comment>